<evidence type="ECO:0008006" key="4">
    <source>
        <dbReference type="Google" id="ProtNLM"/>
    </source>
</evidence>
<gene>
    <name evidence="2" type="ORF">RWE15_07060</name>
</gene>
<keyword evidence="1" id="KW-0175">Coiled coil</keyword>
<evidence type="ECO:0000313" key="2">
    <source>
        <dbReference type="EMBL" id="MDY0394283.1"/>
    </source>
</evidence>
<sequence length="101" mass="11601">MADFIRNGFLLGLGAALAGKEKLQQKLNELVEKNELSKDQARQLMDSFIEKGQNQTDVWDEERREQMKKLGEELSLATKDDIAALKERISVLERKLKDPQE</sequence>
<reference evidence="2 3" key="1">
    <citation type="submission" date="2023-10" db="EMBL/GenBank/DDBJ databases">
        <title>Virgibacillus halophilus 5B73C genome.</title>
        <authorList>
            <person name="Miliotis G."/>
            <person name="Sengupta P."/>
            <person name="Hameed A."/>
            <person name="Chuvochina M."/>
            <person name="Mcdonagh F."/>
            <person name="Simpson A.C."/>
            <person name="Singh N.K."/>
            <person name="Rekha P.D."/>
            <person name="Raman K."/>
            <person name="Hugenholtz P."/>
            <person name="Venkateswaran K."/>
        </authorList>
    </citation>
    <scope>NUCLEOTIDE SEQUENCE [LARGE SCALE GENOMIC DNA]</scope>
    <source>
        <strain evidence="2 3">5B73C</strain>
    </source>
</reference>
<accession>A0ABU5C4N3</accession>
<dbReference type="Proteomes" id="UP001281447">
    <property type="component" value="Unassembled WGS sequence"/>
</dbReference>
<feature type="coiled-coil region" evidence="1">
    <location>
        <begin position="13"/>
        <end position="47"/>
    </location>
</feature>
<dbReference type="EMBL" id="JAWDIP010000003">
    <property type="protein sequence ID" value="MDY0394283.1"/>
    <property type="molecule type" value="Genomic_DNA"/>
</dbReference>
<evidence type="ECO:0000313" key="3">
    <source>
        <dbReference type="Proteomes" id="UP001281447"/>
    </source>
</evidence>
<dbReference type="RefSeq" id="WP_390355020.1">
    <property type="nucleotide sequence ID" value="NZ_JBHUIZ010000006.1"/>
</dbReference>
<evidence type="ECO:0000256" key="1">
    <source>
        <dbReference type="SAM" id="Coils"/>
    </source>
</evidence>
<proteinExistence type="predicted"/>
<organism evidence="2 3">
    <name type="scientific">Tigheibacillus halophilus</name>
    <dbReference type="NCBI Taxonomy" id="361280"/>
    <lineage>
        <taxon>Bacteria</taxon>
        <taxon>Bacillati</taxon>
        <taxon>Bacillota</taxon>
        <taxon>Bacilli</taxon>
        <taxon>Bacillales</taxon>
        <taxon>Bacillaceae</taxon>
        <taxon>Tigheibacillus</taxon>
    </lineage>
</organism>
<name>A0ABU5C4N3_9BACI</name>
<keyword evidence="3" id="KW-1185">Reference proteome</keyword>
<comment type="caution">
    <text evidence="2">The sequence shown here is derived from an EMBL/GenBank/DDBJ whole genome shotgun (WGS) entry which is preliminary data.</text>
</comment>
<protein>
    <recommendedName>
        <fullName evidence="4">Polyhydroxyalkanoate synthesis regulator phasin</fullName>
    </recommendedName>
</protein>